<dbReference type="InterPro" id="IPR015421">
    <property type="entry name" value="PyrdxlP-dep_Trfase_major"/>
</dbReference>
<evidence type="ECO:0000313" key="6">
    <source>
        <dbReference type="EMBL" id="MER7178194.1"/>
    </source>
</evidence>
<evidence type="ECO:0000256" key="2">
    <source>
        <dbReference type="ARBA" id="ARBA00022576"/>
    </source>
</evidence>
<dbReference type="Proteomes" id="UP001474181">
    <property type="component" value="Unassembled WGS sequence"/>
</dbReference>
<reference evidence="6 7" key="1">
    <citation type="submission" date="2024-06" db="EMBL/GenBank/DDBJ databases">
        <title>The Natural Products Discovery Center: Release of the First 8490 Sequenced Strains for Exploring Actinobacteria Biosynthetic Diversity.</title>
        <authorList>
            <person name="Kalkreuter E."/>
            <person name="Kautsar S.A."/>
            <person name="Yang D."/>
            <person name="Bader C.D."/>
            <person name="Teijaro C.N."/>
            <person name="Fluegel L."/>
            <person name="Davis C.M."/>
            <person name="Simpson J.R."/>
            <person name="Lauterbach L."/>
            <person name="Steele A.D."/>
            <person name="Gui C."/>
            <person name="Meng S."/>
            <person name="Li G."/>
            <person name="Viehrig K."/>
            <person name="Ye F."/>
            <person name="Su P."/>
            <person name="Kiefer A.F."/>
            <person name="Nichols A."/>
            <person name="Cepeda A.J."/>
            <person name="Yan W."/>
            <person name="Fan B."/>
            <person name="Jiang Y."/>
            <person name="Adhikari A."/>
            <person name="Zheng C.-J."/>
            <person name="Schuster L."/>
            <person name="Cowan T.M."/>
            <person name="Smanski M.J."/>
            <person name="Chevrette M.G."/>
            <person name="De Carvalho L.P.S."/>
            <person name="Shen B."/>
        </authorList>
    </citation>
    <scope>NUCLEOTIDE SEQUENCE [LARGE SCALE GENOMIC DNA]</scope>
    <source>
        <strain evidence="6 7">NPDC000234</strain>
    </source>
</reference>
<evidence type="ECO:0000256" key="1">
    <source>
        <dbReference type="ARBA" id="ARBA00001933"/>
    </source>
</evidence>
<dbReference type="GO" id="GO:0008483">
    <property type="term" value="F:transaminase activity"/>
    <property type="evidence" value="ECO:0007669"/>
    <property type="project" value="UniProtKB-KW"/>
</dbReference>
<protein>
    <submittedName>
        <fullName evidence="6">PLP-dependent aminotransferase family protein</fullName>
    </submittedName>
</protein>
<sequence length="456" mass="49298">MTARSHDRPGPDPDRAETEAVLRKQHLHASVADPVLDTMTFLNEITTRYPDAISFAPGRPYDGFFDIEEIFKHIRRYLEYLEDGGASPADIRDALFQYGPTAGRIRDVIADSLRLDEGIDVSPESIVVTVGCQEAMLLAVRALIARPEDVLMVSSPCYVGITGAASVLGVEVAAVEEGADGFRCADLRAAVLAERAKGRNPRAFYVVPDHSNPSGTTMPLDTRRELLDVAADLDILILEDSPYRLVSPGRQLPTLKSLDRRRRVVHLGSFSKTLFPGARVGFAVADQVVVDDAGHSSLLADELTKIKSMVTVNTSPLSQAVVAGMLLSANGRATDLNAKTSVYYGEAMRATLQRLEASLPAARRAELGVSWNEPEGGFFLTVNVPFRADTEALARSAGDFGVIWTPMSYFHPHGGGTRGIRLSTSYLTPDDIAEGITRFARFIEAEAGAADAPGKN</sequence>
<keyword evidence="4" id="KW-0663">Pyridoxal phosphate</keyword>
<gene>
    <name evidence="6" type="ORF">ABT404_01655</name>
</gene>
<dbReference type="InterPro" id="IPR015424">
    <property type="entry name" value="PyrdxlP-dep_Trfase"/>
</dbReference>
<proteinExistence type="predicted"/>
<dbReference type="CDD" id="cd00609">
    <property type="entry name" value="AAT_like"/>
    <property type="match status" value="1"/>
</dbReference>
<comment type="caution">
    <text evidence="6">The sequence shown here is derived from an EMBL/GenBank/DDBJ whole genome shotgun (WGS) entry which is preliminary data.</text>
</comment>
<organism evidence="6 7">
    <name type="scientific">Streptomyces hyaluromycini</name>
    <dbReference type="NCBI Taxonomy" id="1377993"/>
    <lineage>
        <taxon>Bacteria</taxon>
        <taxon>Bacillati</taxon>
        <taxon>Actinomycetota</taxon>
        <taxon>Actinomycetes</taxon>
        <taxon>Kitasatosporales</taxon>
        <taxon>Streptomycetaceae</taxon>
        <taxon>Streptomyces</taxon>
    </lineage>
</organism>
<dbReference type="InterPro" id="IPR015422">
    <property type="entry name" value="PyrdxlP-dep_Trfase_small"/>
</dbReference>
<feature type="domain" description="Aminotransferase class I/classII large" evidence="5">
    <location>
        <begin position="93"/>
        <end position="438"/>
    </location>
</feature>
<dbReference type="Gene3D" id="3.40.640.10">
    <property type="entry name" value="Type I PLP-dependent aspartate aminotransferase-like (Major domain)"/>
    <property type="match status" value="1"/>
</dbReference>
<dbReference type="Gene3D" id="3.90.1150.10">
    <property type="entry name" value="Aspartate Aminotransferase, domain 1"/>
    <property type="match status" value="1"/>
</dbReference>
<dbReference type="RefSeq" id="WP_350776300.1">
    <property type="nucleotide sequence ID" value="NZ_JBEPEK010000006.1"/>
</dbReference>
<keyword evidence="2 6" id="KW-0032">Aminotransferase</keyword>
<name>A0ABV1WMW3_9ACTN</name>
<accession>A0ABV1WMW3</accession>
<dbReference type="PANTHER" id="PTHR42790:SF19">
    <property type="entry name" value="KYNURENINE_ALPHA-AMINOADIPATE AMINOTRANSFERASE, MITOCHONDRIAL"/>
    <property type="match status" value="1"/>
</dbReference>
<evidence type="ECO:0000313" key="7">
    <source>
        <dbReference type="Proteomes" id="UP001474181"/>
    </source>
</evidence>
<dbReference type="Pfam" id="PF00155">
    <property type="entry name" value="Aminotran_1_2"/>
    <property type="match status" value="1"/>
</dbReference>
<evidence type="ECO:0000256" key="4">
    <source>
        <dbReference type="ARBA" id="ARBA00022898"/>
    </source>
</evidence>
<keyword evidence="7" id="KW-1185">Reference proteome</keyword>
<keyword evidence="3" id="KW-0808">Transferase</keyword>
<dbReference type="EMBL" id="JBEPEK010000006">
    <property type="protein sequence ID" value="MER7178194.1"/>
    <property type="molecule type" value="Genomic_DNA"/>
</dbReference>
<dbReference type="InterPro" id="IPR050859">
    <property type="entry name" value="Class-I_PLP-dep_aminotransf"/>
</dbReference>
<dbReference type="InterPro" id="IPR004839">
    <property type="entry name" value="Aminotransferase_I/II_large"/>
</dbReference>
<evidence type="ECO:0000256" key="3">
    <source>
        <dbReference type="ARBA" id="ARBA00022679"/>
    </source>
</evidence>
<dbReference type="SUPFAM" id="SSF53383">
    <property type="entry name" value="PLP-dependent transferases"/>
    <property type="match status" value="1"/>
</dbReference>
<dbReference type="PANTHER" id="PTHR42790">
    <property type="entry name" value="AMINOTRANSFERASE"/>
    <property type="match status" value="1"/>
</dbReference>
<comment type="cofactor">
    <cofactor evidence="1">
        <name>pyridoxal 5'-phosphate</name>
        <dbReference type="ChEBI" id="CHEBI:597326"/>
    </cofactor>
</comment>
<evidence type="ECO:0000259" key="5">
    <source>
        <dbReference type="Pfam" id="PF00155"/>
    </source>
</evidence>